<protein>
    <submittedName>
        <fullName evidence="1">Uncharacterized protein</fullName>
    </submittedName>
</protein>
<name>X1FL56_9ZZZZ</name>
<accession>X1FL56</accession>
<dbReference type="EMBL" id="BART01039563">
    <property type="protein sequence ID" value="GAH21483.1"/>
    <property type="molecule type" value="Genomic_DNA"/>
</dbReference>
<evidence type="ECO:0000313" key="1">
    <source>
        <dbReference type="EMBL" id="GAH21483.1"/>
    </source>
</evidence>
<comment type="caution">
    <text evidence="1">The sequence shown here is derived from an EMBL/GenBank/DDBJ whole genome shotgun (WGS) entry which is preliminary data.</text>
</comment>
<proteinExistence type="predicted"/>
<organism evidence="1">
    <name type="scientific">marine sediment metagenome</name>
    <dbReference type="NCBI Taxonomy" id="412755"/>
    <lineage>
        <taxon>unclassified sequences</taxon>
        <taxon>metagenomes</taxon>
        <taxon>ecological metagenomes</taxon>
    </lineage>
</organism>
<feature type="non-terminal residue" evidence="1">
    <location>
        <position position="117"/>
    </location>
</feature>
<reference evidence="1" key="1">
    <citation type="journal article" date="2014" name="Front. Microbiol.">
        <title>High frequency of phylogenetically diverse reductive dehalogenase-homologous genes in deep subseafloor sedimentary metagenomes.</title>
        <authorList>
            <person name="Kawai M."/>
            <person name="Futagami T."/>
            <person name="Toyoda A."/>
            <person name="Takaki Y."/>
            <person name="Nishi S."/>
            <person name="Hori S."/>
            <person name="Arai W."/>
            <person name="Tsubouchi T."/>
            <person name="Morono Y."/>
            <person name="Uchiyama I."/>
            <person name="Ito T."/>
            <person name="Fujiyama A."/>
            <person name="Inagaki F."/>
            <person name="Takami H."/>
        </authorList>
    </citation>
    <scope>NUCLEOTIDE SEQUENCE</scope>
    <source>
        <strain evidence="1">Expedition CK06-06</strain>
    </source>
</reference>
<dbReference type="AlphaFoldDB" id="X1FL56"/>
<feature type="non-terminal residue" evidence="1">
    <location>
        <position position="1"/>
    </location>
</feature>
<gene>
    <name evidence="1" type="ORF">S01H4_64954</name>
</gene>
<sequence length="117" mass="12751">QKTDGTITTQFRSNYDELSARLLDCEGNLISTISIDQKSDNLGAQDKRDCIAYNAGDNQTGIYFTNGNIYDPGTLDIIDTYELNGNLPEWGVIGNTMVLTGAVAGSYVIKQVIFDST</sequence>